<dbReference type="GO" id="GO:0005886">
    <property type="term" value="C:plasma membrane"/>
    <property type="evidence" value="ECO:0007669"/>
    <property type="project" value="InterPro"/>
</dbReference>
<dbReference type="GO" id="GO:0010181">
    <property type="term" value="F:FMN binding"/>
    <property type="evidence" value="ECO:0007669"/>
    <property type="project" value="InterPro"/>
</dbReference>
<keyword evidence="8" id="KW-1185">Reference proteome</keyword>
<dbReference type="EMBL" id="CP003360">
    <property type="protein sequence ID" value="AFM25573.1"/>
    <property type="molecule type" value="Genomic_DNA"/>
</dbReference>
<sequence length="305" mass="33479">MKEIIKITTSLTAICVAAALILGAVFAKTEHARKEIEEKMQQETIQSLLGFGPGKKIPESLKIYAVYRYVVNSPKGTVLGYVIPLKDKGFSLILVDLEGKPVRVLPIKADATAIADRGQRDAVVSELVGKDSNATYADTFYVAEEGGKRLGYVVPGVTQGFKTFINLMVSLNPDFTLTGIEIVRSEEDPGLGDEIKKDFFKNQFDGKSLESVKTLKVVKEPIPSDYFPVLEPEKAKKQGIKPEELAQIKEKHLKDDIYALTGATISSRAVTEGVKNTVRKFVYRLGILTDALKQEKVPAAFLGEV</sequence>
<reference evidence="8" key="1">
    <citation type="submission" date="2012-06" db="EMBL/GenBank/DDBJ databases">
        <title>Complete sequence of chromosome of Desulfomonile tiedjei DSM 6799.</title>
        <authorList>
            <person name="Lucas S."/>
            <person name="Copeland A."/>
            <person name="Lapidus A."/>
            <person name="Glavina del Rio T."/>
            <person name="Dalin E."/>
            <person name="Tice H."/>
            <person name="Bruce D."/>
            <person name="Goodwin L."/>
            <person name="Pitluck S."/>
            <person name="Peters L."/>
            <person name="Ovchinnikova G."/>
            <person name="Zeytun A."/>
            <person name="Lu M."/>
            <person name="Kyrpides N."/>
            <person name="Mavromatis K."/>
            <person name="Ivanova N."/>
            <person name="Brettin T."/>
            <person name="Detter J.C."/>
            <person name="Han C."/>
            <person name="Larimer F."/>
            <person name="Land M."/>
            <person name="Hauser L."/>
            <person name="Markowitz V."/>
            <person name="Cheng J.-F."/>
            <person name="Hugenholtz P."/>
            <person name="Woyke T."/>
            <person name="Wu D."/>
            <person name="Spring S."/>
            <person name="Schroeder M."/>
            <person name="Brambilla E."/>
            <person name="Klenk H.-P."/>
            <person name="Eisen J.A."/>
        </authorList>
    </citation>
    <scope>NUCLEOTIDE SEQUENCE [LARGE SCALE GENOMIC DNA]</scope>
    <source>
        <strain evidence="8">ATCC 49306 / DSM 6799 / DCB-1</strain>
    </source>
</reference>
<evidence type="ECO:0000256" key="5">
    <source>
        <dbReference type="ARBA" id="ARBA00022982"/>
    </source>
</evidence>
<evidence type="ECO:0000256" key="1">
    <source>
        <dbReference type="ARBA" id="ARBA00022448"/>
    </source>
</evidence>
<dbReference type="InterPro" id="IPR010209">
    <property type="entry name" value="Ion_transpt_RnfG/RsxG"/>
</dbReference>
<dbReference type="HOGENOM" id="CLU_927273_0_0_7"/>
<dbReference type="InterPro" id="IPR007329">
    <property type="entry name" value="FMN-bd"/>
</dbReference>
<protein>
    <submittedName>
        <fullName evidence="7">Putative NADH:ubiquinone oxidoreductase, subunit RnfG</fullName>
    </submittedName>
</protein>
<dbReference type="SMART" id="SM00900">
    <property type="entry name" value="FMN_bind"/>
    <property type="match status" value="1"/>
</dbReference>
<evidence type="ECO:0000256" key="3">
    <source>
        <dbReference type="ARBA" id="ARBA00022630"/>
    </source>
</evidence>
<evidence type="ECO:0000256" key="2">
    <source>
        <dbReference type="ARBA" id="ARBA00022553"/>
    </source>
</evidence>
<keyword evidence="7" id="KW-0830">Ubiquinone</keyword>
<organism evidence="7 8">
    <name type="scientific">Desulfomonile tiedjei (strain ATCC 49306 / DSM 6799 / DCB-1)</name>
    <dbReference type="NCBI Taxonomy" id="706587"/>
    <lineage>
        <taxon>Bacteria</taxon>
        <taxon>Pseudomonadati</taxon>
        <taxon>Thermodesulfobacteriota</taxon>
        <taxon>Desulfomonilia</taxon>
        <taxon>Desulfomonilales</taxon>
        <taxon>Desulfomonilaceae</taxon>
        <taxon>Desulfomonile</taxon>
    </lineage>
</organism>
<name>I4C7N2_DESTA</name>
<dbReference type="PANTHER" id="PTHR36118">
    <property type="entry name" value="ION-TRANSLOCATING OXIDOREDUCTASE COMPLEX SUBUNIT G"/>
    <property type="match status" value="1"/>
</dbReference>
<keyword evidence="1" id="KW-0813">Transport</keyword>
<keyword evidence="4" id="KW-0288">FMN</keyword>
<gene>
    <name evidence="7" type="ordered locus">Desti_2904</name>
</gene>
<keyword evidence="3" id="KW-0285">Flavoprotein</keyword>
<dbReference type="GO" id="GO:0022900">
    <property type="term" value="P:electron transport chain"/>
    <property type="evidence" value="ECO:0007669"/>
    <property type="project" value="InterPro"/>
</dbReference>
<dbReference type="Pfam" id="PF04205">
    <property type="entry name" value="FMN_bind"/>
    <property type="match status" value="1"/>
</dbReference>
<dbReference type="GO" id="GO:0009055">
    <property type="term" value="F:electron transfer activity"/>
    <property type="evidence" value="ECO:0007669"/>
    <property type="project" value="InterPro"/>
</dbReference>
<accession>I4C7N2</accession>
<proteinExistence type="predicted"/>
<feature type="domain" description="FMN-binding" evidence="6">
    <location>
        <begin position="160"/>
        <end position="281"/>
    </location>
</feature>
<evidence type="ECO:0000256" key="4">
    <source>
        <dbReference type="ARBA" id="ARBA00022643"/>
    </source>
</evidence>
<evidence type="ECO:0000313" key="8">
    <source>
        <dbReference type="Proteomes" id="UP000006055"/>
    </source>
</evidence>
<dbReference type="STRING" id="706587.Desti_2904"/>
<dbReference type="RefSeq" id="WP_014810710.1">
    <property type="nucleotide sequence ID" value="NC_018025.1"/>
</dbReference>
<keyword evidence="2" id="KW-0597">Phosphoprotein</keyword>
<keyword evidence="5" id="KW-0249">Electron transport</keyword>
<dbReference type="AlphaFoldDB" id="I4C7N2"/>
<dbReference type="eggNOG" id="COG4659">
    <property type="taxonomic scope" value="Bacteria"/>
</dbReference>
<dbReference type="Proteomes" id="UP000006055">
    <property type="component" value="Chromosome"/>
</dbReference>
<evidence type="ECO:0000313" key="7">
    <source>
        <dbReference type="EMBL" id="AFM25573.1"/>
    </source>
</evidence>
<dbReference type="KEGG" id="dti:Desti_2904"/>
<evidence type="ECO:0000259" key="6">
    <source>
        <dbReference type="SMART" id="SM00900"/>
    </source>
</evidence>
<dbReference type="PATRIC" id="fig|706587.4.peg.3302"/>
<dbReference type="PANTHER" id="PTHR36118:SF1">
    <property type="entry name" value="ION-TRANSLOCATING OXIDOREDUCTASE COMPLEX SUBUNIT G"/>
    <property type="match status" value="1"/>
</dbReference>